<name>A0A8J4QIV0_9ROSI</name>
<comment type="similarity">
    <text evidence="2">Belongs to the jagunal family.</text>
</comment>
<comment type="caution">
    <text evidence="8">The sequence shown here is derived from an EMBL/GenBank/DDBJ whole genome shotgun (WGS) entry which is preliminary data.</text>
</comment>
<keyword evidence="4" id="KW-0256">Endoplasmic reticulum</keyword>
<dbReference type="Proteomes" id="UP000737018">
    <property type="component" value="Unassembled WGS sequence"/>
</dbReference>
<protein>
    <submittedName>
        <fullName evidence="8">Uncharacterized protein</fullName>
    </submittedName>
</protein>
<feature type="transmembrane region" description="Helical" evidence="7">
    <location>
        <begin position="82"/>
        <end position="99"/>
    </location>
</feature>
<evidence type="ECO:0000256" key="4">
    <source>
        <dbReference type="ARBA" id="ARBA00022824"/>
    </source>
</evidence>
<dbReference type="GO" id="GO:0005789">
    <property type="term" value="C:endoplasmic reticulum membrane"/>
    <property type="evidence" value="ECO:0007669"/>
    <property type="project" value="UniProtKB-SubCell"/>
</dbReference>
<sequence>MQQRKSAFGRPSGTDGSDFSYRMVVDSRYQKVAKGKSPVYTFLTTLKEGPDRLAISTIVIGFLSFIIGELGQRRSRVSFLKVYTVASTAATLLWIAYVAKSNFALESIKREVLSLCSDLHSG</sequence>
<organism evidence="8 9">
    <name type="scientific">Castanea mollissima</name>
    <name type="common">Chinese chestnut</name>
    <dbReference type="NCBI Taxonomy" id="60419"/>
    <lineage>
        <taxon>Eukaryota</taxon>
        <taxon>Viridiplantae</taxon>
        <taxon>Streptophyta</taxon>
        <taxon>Embryophyta</taxon>
        <taxon>Tracheophyta</taxon>
        <taxon>Spermatophyta</taxon>
        <taxon>Magnoliopsida</taxon>
        <taxon>eudicotyledons</taxon>
        <taxon>Gunneridae</taxon>
        <taxon>Pentapetalae</taxon>
        <taxon>rosids</taxon>
        <taxon>fabids</taxon>
        <taxon>Fagales</taxon>
        <taxon>Fagaceae</taxon>
        <taxon>Castanea</taxon>
    </lineage>
</organism>
<comment type="subcellular location">
    <subcellularLocation>
        <location evidence="1">Endoplasmic reticulum membrane</location>
        <topology evidence="1">Multi-pass membrane protein</topology>
    </subcellularLocation>
</comment>
<dbReference type="PANTHER" id="PTHR20955:SF1">
    <property type="entry name" value="PROTEIN JAGUNAL HOMOLOG 1"/>
    <property type="match status" value="1"/>
</dbReference>
<evidence type="ECO:0000313" key="8">
    <source>
        <dbReference type="EMBL" id="KAF3946741.1"/>
    </source>
</evidence>
<keyword evidence="6 7" id="KW-0472">Membrane</keyword>
<feature type="transmembrane region" description="Helical" evidence="7">
    <location>
        <begin position="53"/>
        <end position="70"/>
    </location>
</feature>
<dbReference type="InterPro" id="IPR009787">
    <property type="entry name" value="Jagunal"/>
</dbReference>
<evidence type="ECO:0000256" key="3">
    <source>
        <dbReference type="ARBA" id="ARBA00022692"/>
    </source>
</evidence>
<reference evidence="8" key="1">
    <citation type="submission" date="2020-03" db="EMBL/GenBank/DDBJ databases">
        <title>Castanea mollissima Vanexum genome sequencing.</title>
        <authorList>
            <person name="Staton M."/>
        </authorList>
    </citation>
    <scope>NUCLEOTIDE SEQUENCE</scope>
    <source>
        <tissue evidence="8">Leaf</tissue>
    </source>
</reference>
<proteinExistence type="inferred from homology"/>
<dbReference type="GO" id="GO:0007029">
    <property type="term" value="P:endoplasmic reticulum organization"/>
    <property type="evidence" value="ECO:0007669"/>
    <property type="project" value="InterPro"/>
</dbReference>
<dbReference type="OrthoDB" id="1915239at2759"/>
<evidence type="ECO:0000313" key="9">
    <source>
        <dbReference type="Proteomes" id="UP000737018"/>
    </source>
</evidence>
<evidence type="ECO:0000256" key="1">
    <source>
        <dbReference type="ARBA" id="ARBA00004477"/>
    </source>
</evidence>
<accession>A0A8J4QIV0</accession>
<keyword evidence="5 7" id="KW-1133">Transmembrane helix</keyword>
<dbReference type="EMBL" id="JRKL02008671">
    <property type="protein sequence ID" value="KAF3946741.1"/>
    <property type="molecule type" value="Genomic_DNA"/>
</dbReference>
<keyword evidence="3 7" id="KW-0812">Transmembrane</keyword>
<evidence type="ECO:0000256" key="2">
    <source>
        <dbReference type="ARBA" id="ARBA00008462"/>
    </source>
</evidence>
<evidence type="ECO:0000256" key="5">
    <source>
        <dbReference type="ARBA" id="ARBA00022989"/>
    </source>
</evidence>
<dbReference type="AlphaFoldDB" id="A0A8J4QIV0"/>
<keyword evidence="9" id="KW-1185">Reference proteome</keyword>
<evidence type="ECO:0000256" key="6">
    <source>
        <dbReference type="ARBA" id="ARBA00023136"/>
    </source>
</evidence>
<dbReference type="GO" id="GO:0016192">
    <property type="term" value="P:vesicle-mediated transport"/>
    <property type="evidence" value="ECO:0007669"/>
    <property type="project" value="TreeGrafter"/>
</dbReference>
<dbReference type="PANTHER" id="PTHR20955">
    <property type="entry name" value="PROTEIN JAGUNAL HOMOLOG 1"/>
    <property type="match status" value="1"/>
</dbReference>
<evidence type="ECO:0000256" key="7">
    <source>
        <dbReference type="SAM" id="Phobius"/>
    </source>
</evidence>
<gene>
    <name evidence="8" type="ORF">CMV_027024</name>
</gene>